<evidence type="ECO:0000313" key="3">
    <source>
        <dbReference type="Proteomes" id="UP000184383"/>
    </source>
</evidence>
<keyword evidence="3" id="KW-1185">Reference proteome</keyword>
<dbReference type="RefSeq" id="XP_040690812.1">
    <property type="nucleotide sequence ID" value="XM_040834963.1"/>
</dbReference>
<dbReference type="Proteomes" id="UP000184383">
    <property type="component" value="Unassembled WGS sequence"/>
</dbReference>
<organism evidence="2 3">
    <name type="scientific">Aspergillus wentii DTO 134E9</name>
    <dbReference type="NCBI Taxonomy" id="1073089"/>
    <lineage>
        <taxon>Eukaryota</taxon>
        <taxon>Fungi</taxon>
        <taxon>Dikarya</taxon>
        <taxon>Ascomycota</taxon>
        <taxon>Pezizomycotina</taxon>
        <taxon>Eurotiomycetes</taxon>
        <taxon>Eurotiomycetidae</taxon>
        <taxon>Eurotiales</taxon>
        <taxon>Aspergillaceae</taxon>
        <taxon>Aspergillus</taxon>
        <taxon>Aspergillus subgen. Cremei</taxon>
    </lineage>
</organism>
<evidence type="ECO:0000313" key="2">
    <source>
        <dbReference type="EMBL" id="OJJ37136.1"/>
    </source>
</evidence>
<gene>
    <name evidence="2" type="ORF">ASPWEDRAFT_38790</name>
</gene>
<proteinExistence type="predicted"/>
<dbReference type="VEuPathDB" id="FungiDB:ASPWEDRAFT_38790"/>
<evidence type="ECO:0000256" key="1">
    <source>
        <dbReference type="SAM" id="MobiDB-lite"/>
    </source>
</evidence>
<dbReference type="EMBL" id="KV878211">
    <property type="protein sequence ID" value="OJJ37136.1"/>
    <property type="molecule type" value="Genomic_DNA"/>
</dbReference>
<reference evidence="3" key="1">
    <citation type="journal article" date="2017" name="Genome Biol.">
        <title>Comparative genomics reveals high biological diversity and specific adaptations in the industrially and medically important fungal genus Aspergillus.</title>
        <authorList>
            <person name="de Vries R.P."/>
            <person name="Riley R."/>
            <person name="Wiebenga A."/>
            <person name="Aguilar-Osorio G."/>
            <person name="Amillis S."/>
            <person name="Uchima C.A."/>
            <person name="Anderluh G."/>
            <person name="Asadollahi M."/>
            <person name="Askin M."/>
            <person name="Barry K."/>
            <person name="Battaglia E."/>
            <person name="Bayram O."/>
            <person name="Benocci T."/>
            <person name="Braus-Stromeyer S.A."/>
            <person name="Caldana C."/>
            <person name="Canovas D."/>
            <person name="Cerqueira G.C."/>
            <person name="Chen F."/>
            <person name="Chen W."/>
            <person name="Choi C."/>
            <person name="Clum A."/>
            <person name="Dos Santos R.A."/>
            <person name="Damasio A.R."/>
            <person name="Diallinas G."/>
            <person name="Emri T."/>
            <person name="Fekete E."/>
            <person name="Flipphi M."/>
            <person name="Freyberg S."/>
            <person name="Gallo A."/>
            <person name="Gournas C."/>
            <person name="Habgood R."/>
            <person name="Hainaut M."/>
            <person name="Harispe M.L."/>
            <person name="Henrissat B."/>
            <person name="Hilden K.S."/>
            <person name="Hope R."/>
            <person name="Hossain A."/>
            <person name="Karabika E."/>
            <person name="Karaffa L."/>
            <person name="Karanyi Z."/>
            <person name="Krasevec N."/>
            <person name="Kuo A."/>
            <person name="Kusch H."/>
            <person name="LaButti K."/>
            <person name="Lagendijk E.L."/>
            <person name="Lapidus A."/>
            <person name="Levasseur A."/>
            <person name="Lindquist E."/>
            <person name="Lipzen A."/>
            <person name="Logrieco A.F."/>
            <person name="MacCabe A."/>
            <person name="Maekelae M.R."/>
            <person name="Malavazi I."/>
            <person name="Melin P."/>
            <person name="Meyer V."/>
            <person name="Mielnichuk N."/>
            <person name="Miskei M."/>
            <person name="Molnar A.P."/>
            <person name="Mule G."/>
            <person name="Ngan C.Y."/>
            <person name="Orejas M."/>
            <person name="Orosz E."/>
            <person name="Ouedraogo J.P."/>
            <person name="Overkamp K.M."/>
            <person name="Park H.-S."/>
            <person name="Perrone G."/>
            <person name="Piumi F."/>
            <person name="Punt P.J."/>
            <person name="Ram A.F."/>
            <person name="Ramon A."/>
            <person name="Rauscher S."/>
            <person name="Record E."/>
            <person name="Riano-Pachon D.M."/>
            <person name="Robert V."/>
            <person name="Roehrig J."/>
            <person name="Ruller R."/>
            <person name="Salamov A."/>
            <person name="Salih N.S."/>
            <person name="Samson R.A."/>
            <person name="Sandor E."/>
            <person name="Sanguinetti M."/>
            <person name="Schuetze T."/>
            <person name="Sepcic K."/>
            <person name="Shelest E."/>
            <person name="Sherlock G."/>
            <person name="Sophianopoulou V."/>
            <person name="Squina F.M."/>
            <person name="Sun H."/>
            <person name="Susca A."/>
            <person name="Todd R.B."/>
            <person name="Tsang A."/>
            <person name="Unkles S.E."/>
            <person name="van de Wiele N."/>
            <person name="van Rossen-Uffink D."/>
            <person name="Oliveira J.V."/>
            <person name="Vesth T.C."/>
            <person name="Visser J."/>
            <person name="Yu J.-H."/>
            <person name="Zhou M."/>
            <person name="Andersen M.R."/>
            <person name="Archer D.B."/>
            <person name="Baker S.E."/>
            <person name="Benoit I."/>
            <person name="Brakhage A.A."/>
            <person name="Braus G.H."/>
            <person name="Fischer R."/>
            <person name="Frisvad J.C."/>
            <person name="Goldman G.H."/>
            <person name="Houbraken J."/>
            <person name="Oakley B."/>
            <person name="Pocsi I."/>
            <person name="Scazzocchio C."/>
            <person name="Seiboth B."/>
            <person name="vanKuyk P.A."/>
            <person name="Wortman J."/>
            <person name="Dyer P.S."/>
            <person name="Grigoriev I.V."/>
        </authorList>
    </citation>
    <scope>NUCLEOTIDE SEQUENCE [LARGE SCALE GENOMIC DNA]</scope>
    <source>
        <strain evidence="3">DTO 134E9</strain>
    </source>
</reference>
<feature type="region of interest" description="Disordered" evidence="1">
    <location>
        <begin position="40"/>
        <end position="87"/>
    </location>
</feature>
<sequence>MGSGEQTQPCQKCGAPRQKGLVGMVTKMCISCARTSYPAEWATSTQEQEATAGPDTDGPGQAPQSEAEKATGDDMGEEAMVESTDSRKVCDNLRGFGVGHANGFCSGASAQQRPKALLGKN</sequence>
<accession>A0A1L9RQA0</accession>
<evidence type="ECO:0008006" key="4">
    <source>
        <dbReference type="Google" id="ProtNLM"/>
    </source>
</evidence>
<dbReference type="AlphaFoldDB" id="A0A1L9RQA0"/>
<name>A0A1L9RQA0_ASPWE</name>
<protein>
    <recommendedName>
        <fullName evidence="4">Stc1 domain-containing protein</fullName>
    </recommendedName>
</protein>
<dbReference type="GeneID" id="63750811"/>